<comment type="caution">
    <text evidence="2">The sequence shown here is derived from an EMBL/GenBank/DDBJ whole genome shotgun (WGS) entry which is preliminary data.</text>
</comment>
<feature type="compositionally biased region" description="Low complexity" evidence="1">
    <location>
        <begin position="340"/>
        <end position="349"/>
    </location>
</feature>
<feature type="compositionally biased region" description="Basic and acidic residues" evidence="1">
    <location>
        <begin position="313"/>
        <end position="323"/>
    </location>
</feature>
<dbReference type="GO" id="GO:0003676">
    <property type="term" value="F:nucleic acid binding"/>
    <property type="evidence" value="ECO:0007669"/>
    <property type="project" value="InterPro"/>
</dbReference>
<dbReference type="Proteomes" id="UP001054889">
    <property type="component" value="Unassembled WGS sequence"/>
</dbReference>
<reference evidence="2" key="2">
    <citation type="submission" date="2021-12" db="EMBL/GenBank/DDBJ databases">
        <title>Resequencing data analysis of finger millet.</title>
        <authorList>
            <person name="Hatakeyama M."/>
            <person name="Aluri S."/>
            <person name="Balachadran M.T."/>
            <person name="Sivarajan S.R."/>
            <person name="Poveda L."/>
            <person name="Shimizu-Inatsugi R."/>
            <person name="Schlapbach R."/>
            <person name="Sreeman S.M."/>
            <person name="Shimizu K.K."/>
        </authorList>
    </citation>
    <scope>NUCLEOTIDE SEQUENCE</scope>
</reference>
<evidence type="ECO:0000256" key="1">
    <source>
        <dbReference type="SAM" id="MobiDB-lite"/>
    </source>
</evidence>
<organism evidence="2 3">
    <name type="scientific">Eleusine coracana subsp. coracana</name>
    <dbReference type="NCBI Taxonomy" id="191504"/>
    <lineage>
        <taxon>Eukaryota</taxon>
        <taxon>Viridiplantae</taxon>
        <taxon>Streptophyta</taxon>
        <taxon>Embryophyta</taxon>
        <taxon>Tracheophyta</taxon>
        <taxon>Spermatophyta</taxon>
        <taxon>Magnoliopsida</taxon>
        <taxon>Liliopsida</taxon>
        <taxon>Poales</taxon>
        <taxon>Poaceae</taxon>
        <taxon>PACMAD clade</taxon>
        <taxon>Chloridoideae</taxon>
        <taxon>Cynodonteae</taxon>
        <taxon>Eleusininae</taxon>
        <taxon>Eleusine</taxon>
    </lineage>
</organism>
<dbReference type="AlphaFoldDB" id="A0AAV5F8A4"/>
<protein>
    <recommendedName>
        <fullName evidence="4">CCHC-type domain-containing protein</fullName>
    </recommendedName>
</protein>
<keyword evidence="3" id="KW-1185">Reference proteome</keyword>
<reference evidence="2" key="1">
    <citation type="journal article" date="2018" name="DNA Res.">
        <title>Multiple hybrid de novo genome assembly of finger millet, an orphan allotetraploid crop.</title>
        <authorList>
            <person name="Hatakeyama M."/>
            <person name="Aluri S."/>
            <person name="Balachadran M.T."/>
            <person name="Sivarajan S.R."/>
            <person name="Patrignani A."/>
            <person name="Gruter S."/>
            <person name="Poveda L."/>
            <person name="Shimizu-Inatsugi R."/>
            <person name="Baeten J."/>
            <person name="Francoijs K.J."/>
            <person name="Nataraja K.N."/>
            <person name="Reddy Y.A.N."/>
            <person name="Phadnis S."/>
            <person name="Ravikumar R.L."/>
            <person name="Schlapbach R."/>
            <person name="Sreeman S.M."/>
            <person name="Shimizu K.K."/>
        </authorList>
    </citation>
    <scope>NUCLEOTIDE SEQUENCE</scope>
</reference>
<feature type="compositionally biased region" description="Acidic residues" evidence="1">
    <location>
        <begin position="41"/>
        <end position="55"/>
    </location>
</feature>
<evidence type="ECO:0008006" key="4">
    <source>
        <dbReference type="Google" id="ProtNLM"/>
    </source>
</evidence>
<feature type="region of interest" description="Disordered" evidence="1">
    <location>
        <begin position="25"/>
        <end position="77"/>
    </location>
</feature>
<feature type="region of interest" description="Disordered" evidence="1">
    <location>
        <begin position="281"/>
        <end position="357"/>
    </location>
</feature>
<name>A0AAV5F8A4_ELECO</name>
<evidence type="ECO:0000313" key="3">
    <source>
        <dbReference type="Proteomes" id="UP001054889"/>
    </source>
</evidence>
<dbReference type="InterPro" id="IPR036875">
    <property type="entry name" value="Znf_CCHC_sf"/>
</dbReference>
<evidence type="ECO:0000313" key="2">
    <source>
        <dbReference type="EMBL" id="GJN31889.1"/>
    </source>
</evidence>
<feature type="region of interest" description="Disordered" evidence="1">
    <location>
        <begin position="207"/>
        <end position="231"/>
    </location>
</feature>
<proteinExistence type="predicted"/>
<dbReference type="GO" id="GO:0008270">
    <property type="term" value="F:zinc ion binding"/>
    <property type="evidence" value="ECO:0007669"/>
    <property type="project" value="InterPro"/>
</dbReference>
<gene>
    <name evidence="2" type="primary">gb20344</name>
    <name evidence="2" type="ORF">PR202_gb20344</name>
</gene>
<sequence length="357" mass="40732">MTPVLYLSKHHRLVMEVDVMVDKAAPVEATSSGRKRKRGEADDDEEDDSDPDEVTEVLPTSGKGKKATDIDSKKGKKPKMVLDASSIAHGIWTEIQGLHEGTSDVKEERYYVLKNKYDNFTRLPHERANTVYSCFYVLVEEINALGDDFTMKSVEVIRRFLRLLKDPKYESIITFILQGDLKTKTMKDVLGKITVFESYQLGMDDPQPSKLALPADKQESSNSKKNKNKAVIEDDDECDLTEDLALLMKKMKIFKNKFASKSRGKCYNYGSKNHFVRECPKPKKEAFKSQDSSEEEEEEDPKVKQKKKRHFNKDKSKGKGKAQDHKKKFSRKALVGKWTSDNSSDESSSQVMKKRPA</sequence>
<dbReference type="SUPFAM" id="SSF57756">
    <property type="entry name" value="Retrovirus zinc finger-like domains"/>
    <property type="match status" value="1"/>
</dbReference>
<accession>A0AAV5F8A4</accession>
<dbReference type="EMBL" id="BQKI01000083">
    <property type="protein sequence ID" value="GJN31889.1"/>
    <property type="molecule type" value="Genomic_DNA"/>
</dbReference>